<organism evidence="1">
    <name type="scientific">Loa loa</name>
    <name type="common">Eye worm</name>
    <name type="synonym">Filaria loa</name>
    <dbReference type="NCBI Taxonomy" id="7209"/>
    <lineage>
        <taxon>Eukaryota</taxon>
        <taxon>Metazoa</taxon>
        <taxon>Ecdysozoa</taxon>
        <taxon>Nematoda</taxon>
        <taxon>Chromadorea</taxon>
        <taxon>Rhabditida</taxon>
        <taxon>Spirurina</taxon>
        <taxon>Spiruromorpha</taxon>
        <taxon>Filarioidea</taxon>
        <taxon>Onchocercidae</taxon>
        <taxon>Loa</taxon>
    </lineage>
</organism>
<protein>
    <submittedName>
        <fullName evidence="1">Uncharacterized protein</fullName>
    </submittedName>
</protein>
<dbReference type="InParanoid" id="A0A1S0TLH0"/>
<dbReference type="AlphaFoldDB" id="A0A1S0TLH0"/>
<reference evidence="1" key="1">
    <citation type="submission" date="2012-04" db="EMBL/GenBank/DDBJ databases">
        <title>The Genome Sequence of Loa loa.</title>
        <authorList>
            <consortium name="The Broad Institute Genome Sequencing Platform"/>
            <consortium name="Broad Institute Genome Sequencing Center for Infectious Disease"/>
            <person name="Nutman T.B."/>
            <person name="Fink D.L."/>
            <person name="Russ C."/>
            <person name="Young S."/>
            <person name="Zeng Q."/>
            <person name="Gargeya S."/>
            <person name="Alvarado L."/>
            <person name="Berlin A."/>
            <person name="Chapman S.B."/>
            <person name="Chen Z."/>
            <person name="Freedman E."/>
            <person name="Gellesch M."/>
            <person name="Goldberg J."/>
            <person name="Griggs A."/>
            <person name="Gujja S."/>
            <person name="Heilman E.R."/>
            <person name="Heiman D."/>
            <person name="Howarth C."/>
            <person name="Mehta T."/>
            <person name="Neiman D."/>
            <person name="Pearson M."/>
            <person name="Roberts A."/>
            <person name="Saif S."/>
            <person name="Shea T."/>
            <person name="Shenoy N."/>
            <person name="Sisk P."/>
            <person name="Stolte C."/>
            <person name="Sykes S."/>
            <person name="White J."/>
            <person name="Yandava C."/>
            <person name="Haas B."/>
            <person name="Henn M.R."/>
            <person name="Nusbaum C."/>
            <person name="Birren B."/>
        </authorList>
    </citation>
    <scope>NUCLEOTIDE SEQUENCE [LARGE SCALE GENOMIC DNA]</scope>
</reference>
<sequence>MEGYIHFLKSCSDKQGTKSQIIGCIRATNVLNRLHAGLGLHVGGSRHWLLEIDLRDDSLDGQHLERPSIFFLRNALLTPYEEDFRKSGLIKAHLHFHPVD</sequence>
<proteinExistence type="predicted"/>
<gene>
    <name evidence="1" type="ORF">LOAG_12540</name>
</gene>
<dbReference type="EMBL" id="JH712510">
    <property type="protein sequence ID" value="EFO15970.2"/>
    <property type="molecule type" value="Genomic_DNA"/>
</dbReference>
<dbReference type="RefSeq" id="XP_003148099.2">
    <property type="nucleotide sequence ID" value="XM_003148051.2"/>
</dbReference>
<evidence type="ECO:0000313" key="1">
    <source>
        <dbReference type="EMBL" id="EFO15970.2"/>
    </source>
</evidence>
<accession>A0A1S0TLH0</accession>
<dbReference type="GeneID" id="9950003"/>
<dbReference type="CTD" id="9950003"/>
<dbReference type="KEGG" id="loa:LOAG_12540"/>
<name>A0A1S0TLH0_LOALO</name>